<dbReference type="PANTHER" id="PTHR10803:SF3">
    <property type="entry name" value="ATPASE GET3"/>
    <property type="match status" value="1"/>
</dbReference>
<evidence type="ECO:0000313" key="3">
    <source>
        <dbReference type="EMBL" id="MBE4910103.1"/>
    </source>
</evidence>
<organism evidence="3 4">
    <name type="scientific">Litchfieldia luteola</name>
    <dbReference type="NCBI Taxonomy" id="682179"/>
    <lineage>
        <taxon>Bacteria</taxon>
        <taxon>Bacillati</taxon>
        <taxon>Bacillota</taxon>
        <taxon>Bacilli</taxon>
        <taxon>Bacillales</taxon>
        <taxon>Bacillaceae</taxon>
        <taxon>Litchfieldia</taxon>
    </lineage>
</organism>
<sequence>MILDDAKIMFVGGKGGVGKSTSAAALALLCAKQGKKTLLVSTDPAHNVGDIFHKNIGNKITNVYPNLFALEINPIEESKRYIESVKGNLKGLVKSTMIDEVNRQIDTASSTPGAEEAAMFDRIVSIVLKDGTNFDKIVFDTAPTGHTVRLLSLPELMSVWIEGMLERRKKINKNYSQLLNDGEPVEDPIYEVLQKRKEKFAKVREVLLDSKQTRFIFVLNPERLPILETERAIKLLDSHHLHVKTLIINKILPDMVDSDFFRRRKEQEKEYLSLIETTFEKQVLKTVPLFEADIFSVEMLEKFADKLNK</sequence>
<protein>
    <submittedName>
        <fullName evidence="3">ArsA family ATPase</fullName>
    </submittedName>
</protein>
<evidence type="ECO:0000256" key="1">
    <source>
        <dbReference type="ARBA" id="ARBA00011040"/>
    </source>
</evidence>
<feature type="domain" description="ArsA/GET3 Anion-transporting ATPase-like" evidence="2">
    <location>
        <begin position="7"/>
        <end position="308"/>
    </location>
</feature>
<dbReference type="RefSeq" id="WP_193539328.1">
    <property type="nucleotide sequence ID" value="NZ_JADCLJ010000024.1"/>
</dbReference>
<name>A0ABR9QNN2_9BACI</name>
<reference evidence="3 4" key="1">
    <citation type="submission" date="2020-10" db="EMBL/GenBank/DDBJ databases">
        <title>Bacillus sp. HD4P25, an endophyte from a halophyte.</title>
        <authorList>
            <person name="Sun J.-Q."/>
        </authorList>
    </citation>
    <scope>NUCLEOTIDE SEQUENCE [LARGE SCALE GENOMIC DNA]</scope>
    <source>
        <strain evidence="3 4">YIM 93174</strain>
    </source>
</reference>
<dbReference type="Pfam" id="PF02374">
    <property type="entry name" value="ArsA_ATPase"/>
    <property type="match status" value="1"/>
</dbReference>
<dbReference type="NCBIfam" id="TIGR00345">
    <property type="entry name" value="GET3_arsA_TRC40"/>
    <property type="match status" value="1"/>
</dbReference>
<accession>A0ABR9QNN2</accession>
<comment type="caution">
    <text evidence="3">The sequence shown here is derived from an EMBL/GenBank/DDBJ whole genome shotgun (WGS) entry which is preliminary data.</text>
</comment>
<dbReference type="Gene3D" id="3.40.50.300">
    <property type="entry name" value="P-loop containing nucleotide triphosphate hydrolases"/>
    <property type="match status" value="1"/>
</dbReference>
<proteinExistence type="inferred from homology"/>
<dbReference type="PANTHER" id="PTHR10803">
    <property type="entry name" value="ARSENICAL PUMP-DRIVING ATPASE ARSENITE-TRANSLOCATING ATPASE"/>
    <property type="match status" value="1"/>
</dbReference>
<dbReference type="CDD" id="cd02035">
    <property type="entry name" value="ArsA"/>
    <property type="match status" value="1"/>
</dbReference>
<comment type="similarity">
    <text evidence="1">Belongs to the arsA ATPase family.</text>
</comment>
<keyword evidence="4" id="KW-1185">Reference proteome</keyword>
<evidence type="ECO:0000259" key="2">
    <source>
        <dbReference type="Pfam" id="PF02374"/>
    </source>
</evidence>
<gene>
    <name evidence="3" type="ORF">IMZ08_18870</name>
</gene>
<dbReference type="InterPro" id="IPR027417">
    <property type="entry name" value="P-loop_NTPase"/>
</dbReference>
<dbReference type="InterPro" id="IPR025723">
    <property type="entry name" value="ArsA/GET3_ATPase-like"/>
</dbReference>
<evidence type="ECO:0000313" key="4">
    <source>
        <dbReference type="Proteomes" id="UP001516662"/>
    </source>
</evidence>
<dbReference type="Proteomes" id="UP001516662">
    <property type="component" value="Unassembled WGS sequence"/>
</dbReference>
<dbReference type="SUPFAM" id="SSF52540">
    <property type="entry name" value="P-loop containing nucleoside triphosphate hydrolases"/>
    <property type="match status" value="1"/>
</dbReference>
<dbReference type="EMBL" id="JADCLJ010000024">
    <property type="protein sequence ID" value="MBE4910103.1"/>
    <property type="molecule type" value="Genomic_DNA"/>
</dbReference>
<dbReference type="InterPro" id="IPR016300">
    <property type="entry name" value="ATPase_ArsA/GET3"/>
</dbReference>